<comment type="caution">
    <text evidence="3">The sequence shown here is derived from an EMBL/GenBank/DDBJ whole genome shotgun (WGS) entry which is preliminary data.</text>
</comment>
<feature type="transmembrane region" description="Helical" evidence="2">
    <location>
        <begin position="43"/>
        <end position="64"/>
    </location>
</feature>
<reference evidence="3 4" key="1">
    <citation type="submission" date="2016-11" db="EMBL/GenBank/DDBJ databases">
        <authorList>
            <consortium name="Pathogen Informatics"/>
        </authorList>
    </citation>
    <scope>NUCLEOTIDE SEQUENCE [LARGE SCALE GENOMIC DNA]</scope>
    <source>
        <strain evidence="3 4">104</strain>
    </source>
</reference>
<feature type="transmembrane region" description="Helical" evidence="2">
    <location>
        <begin position="76"/>
        <end position="96"/>
    </location>
</feature>
<feature type="region of interest" description="Disordered" evidence="1">
    <location>
        <begin position="178"/>
        <end position="236"/>
    </location>
</feature>
<keyword evidence="2" id="KW-1133">Transmembrane helix</keyword>
<evidence type="ECO:0000313" key="4">
    <source>
        <dbReference type="Proteomes" id="UP000185210"/>
    </source>
</evidence>
<organism evidence="3 4">
    <name type="scientific">Mycobacteroides abscessus subsp. abscessus</name>
    <dbReference type="NCBI Taxonomy" id="1185650"/>
    <lineage>
        <taxon>Bacteria</taxon>
        <taxon>Bacillati</taxon>
        <taxon>Actinomycetota</taxon>
        <taxon>Actinomycetes</taxon>
        <taxon>Mycobacteriales</taxon>
        <taxon>Mycobacteriaceae</taxon>
        <taxon>Mycobacteroides</taxon>
        <taxon>Mycobacteroides abscessus</taxon>
    </lineage>
</organism>
<gene>
    <name evidence="3" type="ORF">SAMEA2070301_01757</name>
</gene>
<dbReference type="EMBL" id="FSHM01000002">
    <property type="protein sequence ID" value="SIA64752.1"/>
    <property type="molecule type" value="Genomic_DNA"/>
</dbReference>
<evidence type="ECO:0000256" key="1">
    <source>
        <dbReference type="SAM" id="MobiDB-lite"/>
    </source>
</evidence>
<accession>A0AB38CWT6</accession>
<dbReference type="Proteomes" id="UP000185210">
    <property type="component" value="Unassembled WGS sequence"/>
</dbReference>
<evidence type="ECO:0000256" key="2">
    <source>
        <dbReference type="SAM" id="Phobius"/>
    </source>
</evidence>
<keyword evidence="2" id="KW-0812">Transmembrane</keyword>
<feature type="transmembrane region" description="Helical" evidence="2">
    <location>
        <begin position="108"/>
        <end position="131"/>
    </location>
</feature>
<feature type="compositionally biased region" description="Pro residues" evidence="1">
    <location>
        <begin position="208"/>
        <end position="218"/>
    </location>
</feature>
<keyword evidence="2" id="KW-0472">Membrane</keyword>
<evidence type="ECO:0000313" key="3">
    <source>
        <dbReference type="EMBL" id="SIA64752.1"/>
    </source>
</evidence>
<proteinExistence type="predicted"/>
<protein>
    <submittedName>
        <fullName evidence="3">Protein of uncharacterized function (DUF2637)</fullName>
    </submittedName>
</protein>
<sequence length="305" mass="31656">MMASQTSSSTGKIGPMTYVTRREIEAAEAQAVSSTLKADRRFLWLWLTISTLLSVAGNVGHAWLTVPSGTAQYLAIGWACAPPILLMLAVHGLPTLSRMLGSDRSDTLLSLVVWGVVAVTFGWSAFGIYGFTTALGIPASLSWVAPLGIDLSVFGATRGLVLTAPIAARMKVGAPAQRAAQPQVSKPVAPTPAPRQAASTGSSAAPVAPRPTTPPVTPRPASSNAPQGSPGAANSAPEITALAERIVSSERLRTDAATVAKILALAETESRKNVIERQLGVHHGVITKVLAAAERERPHSLVAVS</sequence>
<feature type="transmembrane region" description="Helical" evidence="2">
    <location>
        <begin position="143"/>
        <end position="168"/>
    </location>
</feature>
<dbReference type="AlphaFoldDB" id="A0AB38CWT6"/>
<name>A0AB38CWT6_9MYCO</name>